<comment type="similarity">
    <text evidence="1 3">Belongs to the UDP-glycosyltransferase family.</text>
</comment>
<protein>
    <recommendedName>
        <fullName evidence="4">Glycosyltransferase</fullName>
        <ecNumber evidence="4">2.4.1.-</ecNumber>
    </recommendedName>
</protein>
<dbReference type="PANTHER" id="PTHR11926:SF1412">
    <property type="entry name" value="UDP-GLYCOSYLTRANSFERASE 83A1-LIKE"/>
    <property type="match status" value="1"/>
</dbReference>
<evidence type="ECO:0000256" key="3">
    <source>
        <dbReference type="RuleBase" id="RU003718"/>
    </source>
</evidence>
<dbReference type="PANTHER" id="PTHR11926">
    <property type="entry name" value="GLUCOSYL/GLUCURONOSYL TRANSFERASES"/>
    <property type="match status" value="1"/>
</dbReference>
<proteinExistence type="inferred from homology"/>
<comment type="caution">
    <text evidence="5">The sequence shown here is derived from an EMBL/GenBank/DDBJ whole genome shotgun (WGS) entry which is preliminary data.</text>
</comment>
<evidence type="ECO:0000313" key="6">
    <source>
        <dbReference type="Proteomes" id="UP001289374"/>
    </source>
</evidence>
<dbReference type="AlphaFoldDB" id="A0AAE2BS69"/>
<dbReference type="FunFam" id="3.40.50.2000:FF:000108">
    <property type="entry name" value="UDP-glycosyltransferase 83A1"/>
    <property type="match status" value="1"/>
</dbReference>
<evidence type="ECO:0000256" key="2">
    <source>
        <dbReference type="ARBA" id="ARBA00022679"/>
    </source>
</evidence>
<evidence type="ECO:0000256" key="4">
    <source>
        <dbReference type="RuleBase" id="RU362057"/>
    </source>
</evidence>
<accession>A0AAE2BS69</accession>
<dbReference type="Gene3D" id="3.40.50.2000">
    <property type="entry name" value="Glycogen Phosphorylase B"/>
    <property type="match status" value="2"/>
</dbReference>
<keyword evidence="3" id="KW-0328">Glycosyltransferase</keyword>
<dbReference type="EMBL" id="JACGWL010000009">
    <property type="protein sequence ID" value="KAK4395841.1"/>
    <property type="molecule type" value="Genomic_DNA"/>
</dbReference>
<dbReference type="PROSITE" id="PS00375">
    <property type="entry name" value="UDPGT"/>
    <property type="match status" value="1"/>
</dbReference>
<dbReference type="CDD" id="cd03784">
    <property type="entry name" value="GT1_Gtf-like"/>
    <property type="match status" value="1"/>
</dbReference>
<reference evidence="5" key="2">
    <citation type="journal article" date="2024" name="Plant">
        <title>Genomic evolution and insights into agronomic trait innovations of Sesamum species.</title>
        <authorList>
            <person name="Miao H."/>
            <person name="Wang L."/>
            <person name="Qu L."/>
            <person name="Liu H."/>
            <person name="Sun Y."/>
            <person name="Le M."/>
            <person name="Wang Q."/>
            <person name="Wei S."/>
            <person name="Zheng Y."/>
            <person name="Lin W."/>
            <person name="Duan Y."/>
            <person name="Cao H."/>
            <person name="Xiong S."/>
            <person name="Wang X."/>
            <person name="Wei L."/>
            <person name="Li C."/>
            <person name="Ma Q."/>
            <person name="Ju M."/>
            <person name="Zhao R."/>
            <person name="Li G."/>
            <person name="Mu C."/>
            <person name="Tian Q."/>
            <person name="Mei H."/>
            <person name="Zhang T."/>
            <person name="Gao T."/>
            <person name="Zhang H."/>
        </authorList>
    </citation>
    <scope>NUCLEOTIDE SEQUENCE</scope>
    <source>
        <strain evidence="5">K16</strain>
    </source>
</reference>
<keyword evidence="6" id="KW-1185">Reference proteome</keyword>
<dbReference type="Pfam" id="PF00201">
    <property type="entry name" value="UDPGT"/>
    <property type="match status" value="1"/>
</dbReference>
<dbReference type="GO" id="GO:0080044">
    <property type="term" value="F:quercetin 7-O-glucosyltransferase activity"/>
    <property type="evidence" value="ECO:0007669"/>
    <property type="project" value="TreeGrafter"/>
</dbReference>
<keyword evidence="2 3" id="KW-0808">Transferase</keyword>
<sequence length="464" mass="51847">MANAVRTHQNSRNQNQTDGRILIIPCPLQGHAAPLMKLSHQITKLGTNVTFLTTDLLHARLSESERWDQGLRVISIPDGLEFQSSCKDQKLLHASLQRVMPGYMENLLKEANQSSKMDDRICGLIVDSPMAWMMEIPKKMGLKVAVFWCSTPGCLALGFKIPELLESKFIDSDGTPLQNENIQLLPSLPAMDITELLWYFPSDPNTQKSMFHIVKDIMRHMQNANWILCNWFQELSTAASNLSTNILTIGPLLANGQSTGSFCSEDSTCLSWLEKQPKCSVVYVAFGSTSRFNQQQLDELALGLELMGRPFLWVAWSGLKDGSSPAYTNEYTKRVAGRGKIVEWAPQEAVLGHPSTACFVTHCGWSSFMESLSMGVPLVCWPYFGDQLYTRTCVCDAWRVGRRLKPGEGGVVSMYEIKNKVEEVLSDGIVRENVLRLKGMARNSISKGGSSLVNLEHMLKQMKC</sequence>
<reference evidence="5" key="1">
    <citation type="submission" date="2020-06" db="EMBL/GenBank/DDBJ databases">
        <authorList>
            <person name="Li T."/>
            <person name="Hu X."/>
            <person name="Zhang T."/>
            <person name="Song X."/>
            <person name="Zhang H."/>
            <person name="Dai N."/>
            <person name="Sheng W."/>
            <person name="Hou X."/>
            <person name="Wei L."/>
        </authorList>
    </citation>
    <scope>NUCLEOTIDE SEQUENCE</scope>
    <source>
        <strain evidence="5">K16</strain>
        <tissue evidence="5">Leaf</tissue>
    </source>
</reference>
<dbReference type="InterPro" id="IPR035595">
    <property type="entry name" value="UDP_glycos_trans_CS"/>
</dbReference>
<evidence type="ECO:0000313" key="5">
    <source>
        <dbReference type="EMBL" id="KAK4395841.1"/>
    </source>
</evidence>
<name>A0AAE2BS69_9LAMI</name>
<dbReference type="SUPFAM" id="SSF53756">
    <property type="entry name" value="UDP-Glycosyltransferase/glycogen phosphorylase"/>
    <property type="match status" value="1"/>
</dbReference>
<dbReference type="InterPro" id="IPR002213">
    <property type="entry name" value="UDP_glucos_trans"/>
</dbReference>
<dbReference type="FunFam" id="3.40.50.2000:FF:000056">
    <property type="entry name" value="Glycosyltransferase"/>
    <property type="match status" value="1"/>
</dbReference>
<gene>
    <name evidence="5" type="ORF">Sango_1738400</name>
</gene>
<dbReference type="Proteomes" id="UP001289374">
    <property type="component" value="Unassembled WGS sequence"/>
</dbReference>
<dbReference type="GO" id="GO:0080043">
    <property type="term" value="F:quercetin 3-O-glucosyltransferase activity"/>
    <property type="evidence" value="ECO:0007669"/>
    <property type="project" value="TreeGrafter"/>
</dbReference>
<dbReference type="EC" id="2.4.1.-" evidence="4"/>
<organism evidence="5 6">
    <name type="scientific">Sesamum angolense</name>
    <dbReference type="NCBI Taxonomy" id="2727404"/>
    <lineage>
        <taxon>Eukaryota</taxon>
        <taxon>Viridiplantae</taxon>
        <taxon>Streptophyta</taxon>
        <taxon>Embryophyta</taxon>
        <taxon>Tracheophyta</taxon>
        <taxon>Spermatophyta</taxon>
        <taxon>Magnoliopsida</taxon>
        <taxon>eudicotyledons</taxon>
        <taxon>Gunneridae</taxon>
        <taxon>Pentapetalae</taxon>
        <taxon>asterids</taxon>
        <taxon>lamiids</taxon>
        <taxon>Lamiales</taxon>
        <taxon>Pedaliaceae</taxon>
        <taxon>Sesamum</taxon>
    </lineage>
</organism>
<evidence type="ECO:0000256" key="1">
    <source>
        <dbReference type="ARBA" id="ARBA00009995"/>
    </source>
</evidence>